<dbReference type="Gene3D" id="3.40.630.10">
    <property type="entry name" value="Zn peptidases"/>
    <property type="match status" value="1"/>
</dbReference>
<comment type="caution">
    <text evidence="3">Lacks conserved residue(s) required for the propagation of feature annotation.</text>
</comment>
<feature type="chain" id="PRO_5011439033" evidence="4">
    <location>
        <begin position="20"/>
        <end position="585"/>
    </location>
</feature>
<organism evidence="6 7">
    <name type="scientific">Hymenobacter psychrophilus</name>
    <dbReference type="NCBI Taxonomy" id="651662"/>
    <lineage>
        <taxon>Bacteria</taxon>
        <taxon>Pseudomonadati</taxon>
        <taxon>Bacteroidota</taxon>
        <taxon>Cytophagia</taxon>
        <taxon>Cytophagales</taxon>
        <taxon>Hymenobacteraceae</taxon>
        <taxon>Hymenobacter</taxon>
    </lineage>
</organism>
<accession>A0A1H3CXA9</accession>
<dbReference type="CDD" id="cd06241">
    <property type="entry name" value="M14-like"/>
    <property type="match status" value="1"/>
</dbReference>
<keyword evidence="6" id="KW-0645">Protease</keyword>
<keyword evidence="7" id="KW-1185">Reference proteome</keyword>
<keyword evidence="6" id="KW-0378">Hydrolase</keyword>
<dbReference type="STRING" id="651662.SAMN04488069_102130"/>
<evidence type="ECO:0000256" key="4">
    <source>
        <dbReference type="SAM" id="SignalP"/>
    </source>
</evidence>
<dbReference type="OrthoDB" id="9767214at2"/>
<dbReference type="PANTHER" id="PTHR11705:SF145">
    <property type="entry name" value="PEPTIDASE M14 CARBOXYPEPTIDASE A DOMAIN-CONTAINING PROTEIN"/>
    <property type="match status" value="1"/>
</dbReference>
<comment type="cofactor">
    <cofactor evidence="1">
        <name>Zn(2+)</name>
        <dbReference type="ChEBI" id="CHEBI:29105"/>
    </cofactor>
</comment>
<evidence type="ECO:0000259" key="5">
    <source>
        <dbReference type="PROSITE" id="PS52035"/>
    </source>
</evidence>
<dbReference type="EMBL" id="FNOV01000002">
    <property type="protein sequence ID" value="SDX58164.1"/>
    <property type="molecule type" value="Genomic_DNA"/>
</dbReference>
<keyword evidence="6" id="KW-0121">Carboxypeptidase</keyword>
<dbReference type="RefSeq" id="WP_092737834.1">
    <property type="nucleotide sequence ID" value="NZ_FNOV01000002.1"/>
</dbReference>
<feature type="signal peptide" evidence="4">
    <location>
        <begin position="1"/>
        <end position="19"/>
    </location>
</feature>
<reference evidence="7" key="1">
    <citation type="submission" date="2016-10" db="EMBL/GenBank/DDBJ databases">
        <authorList>
            <person name="Varghese N."/>
            <person name="Submissions S."/>
        </authorList>
    </citation>
    <scope>NUCLEOTIDE SEQUENCE [LARGE SCALE GENOMIC DNA]</scope>
    <source>
        <strain evidence="7">CGMCC 1.8975</strain>
    </source>
</reference>
<evidence type="ECO:0000256" key="3">
    <source>
        <dbReference type="PROSITE-ProRule" id="PRU01379"/>
    </source>
</evidence>
<sequence>MLLTSLLSLLLTLPVPASAPAAHAPAADWRTPFERGNGNTTATYDECIAYYQRLDAEYPEIQLREAGLTDSGRPLHVVVVSGDGDTDPASLRAKGRRIVFIQNGIHPGEPEGIDASLMLARDYVQKKALRRQLTDVVLVIIPIYNVGGALNRNTSTRTNQNGPESYGFRGNARNLDLNRDYIKQDSRNARSFAALFQRWQPDVYVDTHTSNGADYQYTLTLIATQKDKLHPALSQYMQQLLLPALYSGMDQQKWYLAPYIDFAGRTPDARGLLGFLETPRYSTGYTTLFNTIGFVTETHMLKAYTPRVRATYDFLSLLIGTVQQQKAALAAARTEAARLSQQQQEFALGWRLDTTQAERFTFRGYAGRMKPSEVSGQPRLYYDRKAPYTRSIPYYNTFVPTAAVQRPRAYVLPQAWGEVAERLRLSGVQLRPLTTDTVISGETYYIQDYKTSPRPYEGHYLHSGVQLRPVYQPRQFLRGDYYISLAQPAARYLIETLEPQATDSFFAWGFFDSILQQKEYFSDYVFEDLAANLLRQKPELQVRLTQKKQADPAFAASGPAQLDWLYRQSDHYEPSHLRYPVLRVL</sequence>
<evidence type="ECO:0000256" key="2">
    <source>
        <dbReference type="ARBA" id="ARBA00005988"/>
    </source>
</evidence>
<feature type="domain" description="Peptidase M14" evidence="5">
    <location>
        <begin position="40"/>
        <end position="336"/>
    </location>
</feature>
<evidence type="ECO:0000313" key="7">
    <source>
        <dbReference type="Proteomes" id="UP000199249"/>
    </source>
</evidence>
<dbReference type="InterPro" id="IPR000834">
    <property type="entry name" value="Peptidase_M14"/>
</dbReference>
<evidence type="ECO:0000256" key="1">
    <source>
        <dbReference type="ARBA" id="ARBA00001947"/>
    </source>
</evidence>
<dbReference type="Proteomes" id="UP000199249">
    <property type="component" value="Unassembled WGS sequence"/>
</dbReference>
<name>A0A1H3CXA9_9BACT</name>
<keyword evidence="4" id="KW-0732">Signal</keyword>
<dbReference type="AlphaFoldDB" id="A0A1H3CXA9"/>
<proteinExistence type="inferred from homology"/>
<dbReference type="SUPFAM" id="SSF53187">
    <property type="entry name" value="Zn-dependent exopeptidases"/>
    <property type="match status" value="1"/>
</dbReference>
<protein>
    <submittedName>
        <fullName evidence="6">Zinc carboxypeptidase</fullName>
    </submittedName>
</protein>
<dbReference type="Pfam" id="PF00246">
    <property type="entry name" value="Peptidase_M14"/>
    <property type="match status" value="1"/>
</dbReference>
<evidence type="ECO:0000313" key="6">
    <source>
        <dbReference type="EMBL" id="SDX58164.1"/>
    </source>
</evidence>
<dbReference type="GO" id="GO:0005615">
    <property type="term" value="C:extracellular space"/>
    <property type="evidence" value="ECO:0007669"/>
    <property type="project" value="TreeGrafter"/>
</dbReference>
<dbReference type="PROSITE" id="PS52035">
    <property type="entry name" value="PEPTIDASE_M14"/>
    <property type="match status" value="1"/>
</dbReference>
<dbReference type="GO" id="GO:0008270">
    <property type="term" value="F:zinc ion binding"/>
    <property type="evidence" value="ECO:0007669"/>
    <property type="project" value="InterPro"/>
</dbReference>
<dbReference type="GO" id="GO:0006508">
    <property type="term" value="P:proteolysis"/>
    <property type="evidence" value="ECO:0007669"/>
    <property type="project" value="InterPro"/>
</dbReference>
<dbReference type="PANTHER" id="PTHR11705">
    <property type="entry name" value="PROTEASE FAMILY M14 CARBOXYPEPTIDASE A,B"/>
    <property type="match status" value="1"/>
</dbReference>
<comment type="similarity">
    <text evidence="2 3">Belongs to the peptidase M14 family.</text>
</comment>
<dbReference type="GO" id="GO:0004181">
    <property type="term" value="F:metallocarboxypeptidase activity"/>
    <property type="evidence" value="ECO:0007669"/>
    <property type="project" value="InterPro"/>
</dbReference>
<gene>
    <name evidence="6" type="ORF">SAMN04488069_102130</name>
</gene>